<reference evidence="2" key="2">
    <citation type="journal article" date="2014" name="ISME J.">
        <title>Microbial stratification in low pH oxic and suboxic macroscopic growths along an acid mine drainage.</title>
        <authorList>
            <person name="Mendez-Garcia C."/>
            <person name="Mesa V."/>
            <person name="Sprenger R.R."/>
            <person name="Richter M."/>
            <person name="Diez M.S."/>
            <person name="Solano J."/>
            <person name="Bargiela R."/>
            <person name="Golyshina O.V."/>
            <person name="Manteca A."/>
            <person name="Ramos J.L."/>
            <person name="Gallego J.R."/>
            <person name="Llorente I."/>
            <person name="Martins Dos Santos V.A."/>
            <person name="Jensen O.N."/>
            <person name="Pelaez A.I."/>
            <person name="Sanchez J."/>
            <person name="Ferrer M."/>
        </authorList>
    </citation>
    <scope>NUCLEOTIDE SEQUENCE</scope>
</reference>
<sequence length="95" mass="10683">VIVVWDGASIHDSKSLSDLLRKYPRLHLERLPAYAPQLNPIEAAWHATQHPLANGRPEDIHDLGRALLKSLRHARASQAILRGCVLQSELPPFLR</sequence>
<name>T1AK14_9ZZZZ</name>
<reference evidence="2" key="1">
    <citation type="submission" date="2013-08" db="EMBL/GenBank/DDBJ databases">
        <authorList>
            <person name="Mendez C."/>
            <person name="Richter M."/>
            <person name="Ferrer M."/>
            <person name="Sanchez J."/>
        </authorList>
    </citation>
    <scope>NUCLEOTIDE SEQUENCE</scope>
</reference>
<dbReference type="EMBL" id="AUZY01009291">
    <property type="protein sequence ID" value="EQD42385.1"/>
    <property type="molecule type" value="Genomic_DNA"/>
</dbReference>
<evidence type="ECO:0000259" key="1">
    <source>
        <dbReference type="Pfam" id="PF13358"/>
    </source>
</evidence>
<protein>
    <submittedName>
        <fullName evidence="2">IS630 family transposase</fullName>
    </submittedName>
</protein>
<organism evidence="2">
    <name type="scientific">mine drainage metagenome</name>
    <dbReference type="NCBI Taxonomy" id="410659"/>
    <lineage>
        <taxon>unclassified sequences</taxon>
        <taxon>metagenomes</taxon>
        <taxon>ecological metagenomes</taxon>
    </lineage>
</organism>
<dbReference type="InterPro" id="IPR038717">
    <property type="entry name" value="Tc1-like_DDE_dom"/>
</dbReference>
<gene>
    <name evidence="2" type="ORF">B1B_14077</name>
</gene>
<proteinExistence type="predicted"/>
<feature type="non-terminal residue" evidence="2">
    <location>
        <position position="1"/>
    </location>
</feature>
<dbReference type="AlphaFoldDB" id="T1AK14"/>
<dbReference type="GO" id="GO:0003676">
    <property type="term" value="F:nucleic acid binding"/>
    <property type="evidence" value="ECO:0007669"/>
    <property type="project" value="InterPro"/>
</dbReference>
<feature type="domain" description="Tc1-like transposase DDE" evidence="1">
    <location>
        <begin position="2"/>
        <end position="59"/>
    </location>
</feature>
<dbReference type="InterPro" id="IPR036397">
    <property type="entry name" value="RNaseH_sf"/>
</dbReference>
<dbReference type="Pfam" id="PF13358">
    <property type="entry name" value="DDE_3"/>
    <property type="match status" value="1"/>
</dbReference>
<dbReference type="Gene3D" id="3.30.420.10">
    <property type="entry name" value="Ribonuclease H-like superfamily/Ribonuclease H"/>
    <property type="match status" value="1"/>
</dbReference>
<comment type="caution">
    <text evidence="2">The sequence shown here is derived from an EMBL/GenBank/DDBJ whole genome shotgun (WGS) entry which is preliminary data.</text>
</comment>
<accession>T1AK14</accession>
<evidence type="ECO:0000313" key="2">
    <source>
        <dbReference type="EMBL" id="EQD42385.1"/>
    </source>
</evidence>